<dbReference type="EMBL" id="LRGB01004309">
    <property type="protein sequence ID" value="KZS02471.1"/>
    <property type="molecule type" value="Genomic_DNA"/>
</dbReference>
<dbReference type="Proteomes" id="UP000076858">
    <property type="component" value="Unassembled WGS sequence"/>
</dbReference>
<dbReference type="AlphaFoldDB" id="A0A162C9E1"/>
<accession>A0A162C9E1</accession>
<gene>
    <name evidence="1" type="ORF">APZ42_000481</name>
</gene>
<reference evidence="1 2" key="1">
    <citation type="submission" date="2016-03" db="EMBL/GenBank/DDBJ databases">
        <title>EvidentialGene: Evidence-directed Construction of Genes on Genomes.</title>
        <authorList>
            <person name="Gilbert D.G."/>
            <person name="Choi J.-H."/>
            <person name="Mockaitis K."/>
            <person name="Colbourne J."/>
            <person name="Pfrender M."/>
        </authorList>
    </citation>
    <scope>NUCLEOTIDE SEQUENCE [LARGE SCALE GENOMIC DNA]</scope>
    <source>
        <strain evidence="1 2">Xinb3</strain>
        <tissue evidence="1">Complete organism</tissue>
    </source>
</reference>
<comment type="caution">
    <text evidence="1">The sequence shown here is derived from an EMBL/GenBank/DDBJ whole genome shotgun (WGS) entry which is preliminary data.</text>
</comment>
<proteinExistence type="predicted"/>
<organism evidence="1 2">
    <name type="scientific">Daphnia magna</name>
    <dbReference type="NCBI Taxonomy" id="35525"/>
    <lineage>
        <taxon>Eukaryota</taxon>
        <taxon>Metazoa</taxon>
        <taxon>Ecdysozoa</taxon>
        <taxon>Arthropoda</taxon>
        <taxon>Crustacea</taxon>
        <taxon>Branchiopoda</taxon>
        <taxon>Diplostraca</taxon>
        <taxon>Cladocera</taxon>
        <taxon>Anomopoda</taxon>
        <taxon>Daphniidae</taxon>
        <taxon>Daphnia</taxon>
    </lineage>
</organism>
<protein>
    <submittedName>
        <fullName evidence="1">Uncharacterized protein</fullName>
    </submittedName>
</protein>
<sequence>MSWSSTVFGVLLSWSITVAIPILRHSLVETYLFLTNQFLFQLFYHMTSTSKSFVPEDICKS</sequence>
<evidence type="ECO:0000313" key="2">
    <source>
        <dbReference type="Proteomes" id="UP000076858"/>
    </source>
</evidence>
<name>A0A162C9E1_9CRUS</name>
<evidence type="ECO:0000313" key="1">
    <source>
        <dbReference type="EMBL" id="KZS02471.1"/>
    </source>
</evidence>
<keyword evidence="2" id="KW-1185">Reference proteome</keyword>